<evidence type="ECO:0000313" key="7">
    <source>
        <dbReference type="Proteomes" id="UP000027135"/>
    </source>
</evidence>
<accession>A0A067QTS6</accession>
<sequence>MTQYLRDLSTLHKEEMDAFLASFDTVLTDCDGVLWLTDTPLEGSAHVINRLKELGKKVFLVSNNCTLTLDGFVKKASTFGINVTKDEIIFPTLVAASYLKEQNFKKKAYVLASSAMKEILKSNEIMFSNDVGPDHAVQTIPDFRKEIHDLDEDVGAVVIDFDMNINYIKLMKAVLHLRDPDCFFIVGGLDVQIPVKDNLNIIGPGCFIQTVEALSGRKAVVAGKPGLLMKEFISKRYPINPERTVMIGDTISMDMQLGTNCGFQKLLVFSGVATLEDAKKNIANLPHYYLKTLGDLLPILPSI</sequence>
<dbReference type="InterPro" id="IPR036412">
    <property type="entry name" value="HAD-like_sf"/>
</dbReference>
<feature type="binding site" evidence="5">
    <location>
        <position position="249"/>
    </location>
    <ligand>
        <name>Mg(2+)</name>
        <dbReference type="ChEBI" id="CHEBI:18420"/>
    </ligand>
</feature>
<dbReference type="AlphaFoldDB" id="A0A067QTS6"/>
<feature type="binding site" evidence="4">
    <location>
        <begin position="62"/>
        <end position="64"/>
    </location>
    <ligand>
        <name>substrate</name>
    </ligand>
</feature>
<dbReference type="PANTHER" id="PTHR19288">
    <property type="entry name" value="4-NITROPHENYLPHOSPHATASE-RELATED"/>
    <property type="match status" value="1"/>
</dbReference>
<evidence type="ECO:0000256" key="2">
    <source>
        <dbReference type="PIRNR" id="PIRNR000915"/>
    </source>
</evidence>
<dbReference type="InParanoid" id="A0A067QTS6"/>
<dbReference type="InterPro" id="IPR006349">
    <property type="entry name" value="PGP_euk"/>
</dbReference>
<dbReference type="InterPro" id="IPR006357">
    <property type="entry name" value="HAD-SF_hydro_IIA"/>
</dbReference>
<dbReference type="GO" id="GO:0016791">
    <property type="term" value="F:phosphatase activity"/>
    <property type="evidence" value="ECO:0007669"/>
    <property type="project" value="InterPro"/>
</dbReference>
<dbReference type="PANTHER" id="PTHR19288:SF4">
    <property type="entry name" value="RE04130P-RELATED"/>
    <property type="match status" value="1"/>
</dbReference>
<feature type="binding site" evidence="5">
    <location>
        <position position="29"/>
    </location>
    <ligand>
        <name>Mg(2+)</name>
        <dbReference type="ChEBI" id="CHEBI:18420"/>
    </ligand>
</feature>
<dbReference type="OMA" id="NEDANFH"/>
<gene>
    <name evidence="6" type="ORF">L798_12550</name>
</gene>
<feature type="active site" description="Proton donor" evidence="3">
    <location>
        <position position="31"/>
    </location>
</feature>
<dbReference type="PIRSF" id="PIRSF000915">
    <property type="entry name" value="PGP-type_phosphatase"/>
    <property type="match status" value="1"/>
</dbReference>
<dbReference type="Pfam" id="PF13242">
    <property type="entry name" value="Hydrolase_like"/>
    <property type="match status" value="1"/>
</dbReference>
<comment type="similarity">
    <text evidence="2">Belongs to the HAD-like hydrolase superfamily.</text>
</comment>
<dbReference type="SUPFAM" id="SSF56784">
    <property type="entry name" value="HAD-like"/>
    <property type="match status" value="1"/>
</dbReference>
<dbReference type="Proteomes" id="UP000027135">
    <property type="component" value="Unassembled WGS sequence"/>
</dbReference>
<keyword evidence="5" id="KW-0460">Magnesium</keyword>
<dbReference type="OrthoDB" id="413953at2759"/>
<keyword evidence="1 2" id="KW-0378">Hydrolase</keyword>
<dbReference type="Pfam" id="PF13344">
    <property type="entry name" value="Hydrolase_6"/>
    <property type="match status" value="1"/>
</dbReference>
<protein>
    <submittedName>
        <fullName evidence="6">Phosphoglycolate phosphatase</fullName>
    </submittedName>
</protein>
<evidence type="ECO:0000256" key="4">
    <source>
        <dbReference type="PIRSR" id="PIRSR000915-2"/>
    </source>
</evidence>
<dbReference type="InterPro" id="IPR023214">
    <property type="entry name" value="HAD_sf"/>
</dbReference>
<dbReference type="eggNOG" id="KOG2882">
    <property type="taxonomic scope" value="Eukaryota"/>
</dbReference>
<keyword evidence="5" id="KW-0479">Metal-binding</keyword>
<evidence type="ECO:0000256" key="5">
    <source>
        <dbReference type="PIRSR" id="PIRSR000915-3"/>
    </source>
</evidence>
<dbReference type="GO" id="GO:0005737">
    <property type="term" value="C:cytoplasm"/>
    <property type="evidence" value="ECO:0007669"/>
    <property type="project" value="TreeGrafter"/>
</dbReference>
<dbReference type="EMBL" id="KK852945">
    <property type="protein sequence ID" value="KDR13441.1"/>
    <property type="molecule type" value="Genomic_DNA"/>
</dbReference>
<reference evidence="6 7" key="1">
    <citation type="journal article" date="2014" name="Nat. Commun.">
        <title>Molecular traces of alternative social organization in a termite genome.</title>
        <authorList>
            <person name="Terrapon N."/>
            <person name="Li C."/>
            <person name="Robertson H.M."/>
            <person name="Ji L."/>
            <person name="Meng X."/>
            <person name="Booth W."/>
            <person name="Chen Z."/>
            <person name="Childers C.P."/>
            <person name="Glastad K.M."/>
            <person name="Gokhale K."/>
            <person name="Gowin J."/>
            <person name="Gronenberg W."/>
            <person name="Hermansen R.A."/>
            <person name="Hu H."/>
            <person name="Hunt B.G."/>
            <person name="Huylmans A.K."/>
            <person name="Khalil S.M."/>
            <person name="Mitchell R.D."/>
            <person name="Munoz-Torres M.C."/>
            <person name="Mustard J.A."/>
            <person name="Pan H."/>
            <person name="Reese J.T."/>
            <person name="Scharf M.E."/>
            <person name="Sun F."/>
            <person name="Vogel H."/>
            <person name="Xiao J."/>
            <person name="Yang W."/>
            <person name="Yang Z."/>
            <person name="Yang Z."/>
            <person name="Zhou J."/>
            <person name="Zhu J."/>
            <person name="Brent C.S."/>
            <person name="Elsik C.G."/>
            <person name="Goodisman M.A."/>
            <person name="Liberles D.A."/>
            <person name="Roe R.M."/>
            <person name="Vargo E.L."/>
            <person name="Vilcinskas A."/>
            <person name="Wang J."/>
            <person name="Bornberg-Bauer E."/>
            <person name="Korb J."/>
            <person name="Zhang G."/>
            <person name="Liebig J."/>
        </authorList>
    </citation>
    <scope>NUCLEOTIDE SEQUENCE [LARGE SCALE GENOMIC DNA]</scope>
    <source>
        <tissue evidence="6">Whole organism</tissue>
    </source>
</reference>
<feature type="binding site" evidence="4">
    <location>
        <position position="224"/>
    </location>
    <ligand>
        <name>substrate</name>
    </ligand>
</feature>
<evidence type="ECO:0000256" key="3">
    <source>
        <dbReference type="PIRSR" id="PIRSR000915-1"/>
    </source>
</evidence>
<evidence type="ECO:0000256" key="1">
    <source>
        <dbReference type="ARBA" id="ARBA00022801"/>
    </source>
</evidence>
<organism evidence="6 7">
    <name type="scientific">Zootermopsis nevadensis</name>
    <name type="common">Dampwood termite</name>
    <dbReference type="NCBI Taxonomy" id="136037"/>
    <lineage>
        <taxon>Eukaryota</taxon>
        <taxon>Metazoa</taxon>
        <taxon>Ecdysozoa</taxon>
        <taxon>Arthropoda</taxon>
        <taxon>Hexapoda</taxon>
        <taxon>Insecta</taxon>
        <taxon>Pterygota</taxon>
        <taxon>Neoptera</taxon>
        <taxon>Polyneoptera</taxon>
        <taxon>Dictyoptera</taxon>
        <taxon>Blattodea</taxon>
        <taxon>Blattoidea</taxon>
        <taxon>Termitoidae</taxon>
        <taxon>Termopsidae</taxon>
        <taxon>Zootermopsis</taxon>
    </lineage>
</organism>
<feature type="binding site" evidence="5">
    <location>
        <position position="31"/>
    </location>
    <ligand>
        <name>Mg(2+)</name>
        <dbReference type="ChEBI" id="CHEBI:18420"/>
    </ligand>
</feature>
<dbReference type="NCBIfam" id="TIGR01452">
    <property type="entry name" value="PGP_euk"/>
    <property type="match status" value="1"/>
</dbReference>
<name>A0A067QTS6_ZOONE</name>
<dbReference type="STRING" id="136037.A0A067QTS6"/>
<dbReference type="NCBIfam" id="TIGR01460">
    <property type="entry name" value="HAD-SF-IIA"/>
    <property type="match status" value="1"/>
</dbReference>
<proteinExistence type="inferred from homology"/>
<dbReference type="GO" id="GO:0046872">
    <property type="term" value="F:metal ion binding"/>
    <property type="evidence" value="ECO:0007669"/>
    <property type="project" value="UniProtKB-KW"/>
</dbReference>
<comment type="cofactor">
    <cofactor evidence="5">
        <name>Mg(2+)</name>
        <dbReference type="ChEBI" id="CHEBI:18420"/>
    </cofactor>
    <text evidence="5">Divalent metal ions. Mg(2+) is the most effective.</text>
</comment>
<evidence type="ECO:0000313" key="6">
    <source>
        <dbReference type="EMBL" id="KDR13441.1"/>
    </source>
</evidence>
<keyword evidence="7" id="KW-1185">Reference proteome</keyword>
<feature type="active site" description="Nucleophile" evidence="3">
    <location>
        <position position="29"/>
    </location>
</feature>
<dbReference type="Gene3D" id="3.40.50.1000">
    <property type="entry name" value="HAD superfamily/HAD-like"/>
    <property type="match status" value="2"/>
</dbReference>